<feature type="transmembrane region" description="Helical" evidence="6">
    <location>
        <begin position="126"/>
        <end position="147"/>
    </location>
</feature>
<dbReference type="AlphaFoldDB" id="A0A9P7HBQ3"/>
<proteinExistence type="predicted"/>
<dbReference type="GO" id="GO:0005783">
    <property type="term" value="C:endoplasmic reticulum"/>
    <property type="evidence" value="ECO:0007669"/>
    <property type="project" value="TreeGrafter"/>
</dbReference>
<dbReference type="PROSITE" id="PS51751">
    <property type="entry name" value="EXPERA"/>
    <property type="match status" value="1"/>
</dbReference>
<evidence type="ECO:0000256" key="1">
    <source>
        <dbReference type="ARBA" id="ARBA00004141"/>
    </source>
</evidence>
<protein>
    <recommendedName>
        <fullName evidence="7">EXPERA domain-containing protein</fullName>
    </recommendedName>
</protein>
<gene>
    <name evidence="8" type="ORF">KAF25_009425</name>
</gene>
<dbReference type="PANTHER" id="PTHR31204">
    <property type="entry name" value="SIGMA INTRACELLULAR RECEPTOR 2"/>
    <property type="match status" value="1"/>
</dbReference>
<sequence>MAQKPTRDWVYLAIIIPQILGMIGTSPSLSTNLPLYPENLTDIPVLDFTEFYPTSLYASPKAPLHFLTIIRNTYLSLSGDPFYGEKFHGEWLHSLYYVELFVQFPFGAYVAWKLASKKPSSGATELAGLVFACLTAMGSVACVAELQSMGPELVSVEQKRNLAWGTYFPYALIPGLMAVDMYMRLLRRVSNDVKSKTQ</sequence>
<dbReference type="PANTHER" id="PTHR31204:SF1">
    <property type="entry name" value="SIGMA INTRACELLULAR RECEPTOR 2"/>
    <property type="match status" value="1"/>
</dbReference>
<evidence type="ECO:0000256" key="2">
    <source>
        <dbReference type="ARBA" id="ARBA00022692"/>
    </source>
</evidence>
<evidence type="ECO:0000256" key="3">
    <source>
        <dbReference type="ARBA" id="ARBA00022989"/>
    </source>
</evidence>
<keyword evidence="2 5" id="KW-0812">Transmembrane</keyword>
<accession>A0A9P7HBQ3</accession>
<dbReference type="Pfam" id="PF05241">
    <property type="entry name" value="EBP"/>
    <property type="match status" value="1"/>
</dbReference>
<comment type="caution">
    <text evidence="8">The sequence shown here is derived from an EMBL/GenBank/DDBJ whole genome shotgun (WGS) entry which is preliminary data.</text>
</comment>
<evidence type="ECO:0000259" key="7">
    <source>
        <dbReference type="PROSITE" id="PS51751"/>
    </source>
</evidence>
<feature type="domain" description="EXPERA" evidence="7">
    <location>
        <begin position="31"/>
        <end position="178"/>
    </location>
</feature>
<comment type="subcellular location">
    <subcellularLocation>
        <location evidence="1">Membrane</location>
        <topology evidence="1">Multi-pass membrane protein</topology>
    </subcellularLocation>
</comment>
<keyword evidence="9" id="KW-1185">Reference proteome</keyword>
<evidence type="ECO:0000256" key="5">
    <source>
        <dbReference type="PROSITE-ProRule" id="PRU01087"/>
    </source>
</evidence>
<dbReference type="InterPro" id="IPR051987">
    <property type="entry name" value="Sigma-2_receptor-like"/>
</dbReference>
<reference evidence="8" key="1">
    <citation type="submission" date="2021-04" db="EMBL/GenBank/DDBJ databases">
        <title>Draft genome of Fusarium avenaceum strain F156N33, isolated from an atmospheric sample in Virginia.</title>
        <authorList>
            <person name="Yang S."/>
            <person name="Vinatzer B.A."/>
            <person name="Coleman J."/>
        </authorList>
    </citation>
    <scope>NUCLEOTIDE SEQUENCE</scope>
    <source>
        <strain evidence="8">F156N33</strain>
    </source>
</reference>
<evidence type="ECO:0000313" key="9">
    <source>
        <dbReference type="Proteomes" id="UP000782241"/>
    </source>
</evidence>
<keyword evidence="3 5" id="KW-1133">Transmembrane helix</keyword>
<evidence type="ECO:0000256" key="4">
    <source>
        <dbReference type="ARBA" id="ARBA00023136"/>
    </source>
</evidence>
<evidence type="ECO:0000256" key="6">
    <source>
        <dbReference type="SAM" id="Phobius"/>
    </source>
</evidence>
<dbReference type="GO" id="GO:0016020">
    <property type="term" value="C:membrane"/>
    <property type="evidence" value="ECO:0007669"/>
    <property type="project" value="UniProtKB-SubCell"/>
</dbReference>
<dbReference type="Proteomes" id="UP000782241">
    <property type="component" value="Unassembled WGS sequence"/>
</dbReference>
<feature type="transmembrane region" description="Helical" evidence="6">
    <location>
        <begin position="167"/>
        <end position="186"/>
    </location>
</feature>
<feature type="transmembrane region" description="Helical" evidence="6">
    <location>
        <begin position="95"/>
        <end position="114"/>
    </location>
</feature>
<dbReference type="InterPro" id="IPR033118">
    <property type="entry name" value="EXPERA"/>
</dbReference>
<organism evidence="8 9">
    <name type="scientific">Fusarium avenaceum</name>
    <dbReference type="NCBI Taxonomy" id="40199"/>
    <lineage>
        <taxon>Eukaryota</taxon>
        <taxon>Fungi</taxon>
        <taxon>Dikarya</taxon>
        <taxon>Ascomycota</taxon>
        <taxon>Pezizomycotina</taxon>
        <taxon>Sordariomycetes</taxon>
        <taxon>Hypocreomycetidae</taxon>
        <taxon>Hypocreales</taxon>
        <taxon>Nectriaceae</taxon>
        <taxon>Fusarium</taxon>
        <taxon>Fusarium tricinctum species complex</taxon>
    </lineage>
</organism>
<keyword evidence="4 5" id="KW-0472">Membrane</keyword>
<feature type="transmembrane region" description="Helical" evidence="6">
    <location>
        <begin position="9"/>
        <end position="29"/>
    </location>
</feature>
<evidence type="ECO:0000313" key="8">
    <source>
        <dbReference type="EMBL" id="KAG5665300.1"/>
    </source>
</evidence>
<dbReference type="EMBL" id="JAGPUO010000001">
    <property type="protein sequence ID" value="KAG5665300.1"/>
    <property type="molecule type" value="Genomic_DNA"/>
</dbReference>
<name>A0A9P7HBQ3_9HYPO</name>